<reference evidence="2" key="2">
    <citation type="submission" date="2023-02" db="EMBL/GenBank/DDBJ databases">
        <authorList>
            <person name="Swenson N.G."/>
            <person name="Wegrzyn J.L."/>
            <person name="Mcevoy S.L."/>
        </authorList>
    </citation>
    <scope>NUCLEOTIDE SEQUENCE</scope>
    <source>
        <strain evidence="2">91603</strain>
        <tissue evidence="2">Leaf</tissue>
    </source>
</reference>
<dbReference type="Proteomes" id="UP001064489">
    <property type="component" value="Chromosome 4"/>
</dbReference>
<evidence type="ECO:0000256" key="1">
    <source>
        <dbReference type="SAM" id="MobiDB-lite"/>
    </source>
</evidence>
<accession>A0AAD5IZM4</accession>
<protein>
    <submittedName>
        <fullName evidence="2">Uncharacterized protein</fullName>
    </submittedName>
</protein>
<feature type="compositionally biased region" description="Polar residues" evidence="1">
    <location>
        <begin position="7"/>
        <end position="20"/>
    </location>
</feature>
<gene>
    <name evidence="2" type="ORF">LWI28_011229</name>
</gene>
<evidence type="ECO:0000313" key="3">
    <source>
        <dbReference type="Proteomes" id="UP001064489"/>
    </source>
</evidence>
<keyword evidence="3" id="KW-1185">Reference proteome</keyword>
<name>A0AAD5IZM4_ACENE</name>
<proteinExistence type="predicted"/>
<organism evidence="2 3">
    <name type="scientific">Acer negundo</name>
    <name type="common">Box elder</name>
    <dbReference type="NCBI Taxonomy" id="4023"/>
    <lineage>
        <taxon>Eukaryota</taxon>
        <taxon>Viridiplantae</taxon>
        <taxon>Streptophyta</taxon>
        <taxon>Embryophyta</taxon>
        <taxon>Tracheophyta</taxon>
        <taxon>Spermatophyta</taxon>
        <taxon>Magnoliopsida</taxon>
        <taxon>eudicotyledons</taxon>
        <taxon>Gunneridae</taxon>
        <taxon>Pentapetalae</taxon>
        <taxon>rosids</taxon>
        <taxon>malvids</taxon>
        <taxon>Sapindales</taxon>
        <taxon>Sapindaceae</taxon>
        <taxon>Hippocastanoideae</taxon>
        <taxon>Acereae</taxon>
        <taxon>Acer</taxon>
    </lineage>
</organism>
<comment type="caution">
    <text evidence="2">The sequence shown here is derived from an EMBL/GenBank/DDBJ whole genome shotgun (WGS) entry which is preliminary data.</text>
</comment>
<dbReference type="EMBL" id="JAJSOW010000101">
    <property type="protein sequence ID" value="KAI9181079.1"/>
    <property type="molecule type" value="Genomic_DNA"/>
</dbReference>
<evidence type="ECO:0000313" key="2">
    <source>
        <dbReference type="EMBL" id="KAI9181079.1"/>
    </source>
</evidence>
<reference evidence="2" key="1">
    <citation type="journal article" date="2022" name="Plant J.">
        <title>Strategies of tolerance reflected in two North American maple genomes.</title>
        <authorList>
            <person name="McEvoy S.L."/>
            <person name="Sezen U.U."/>
            <person name="Trouern-Trend A."/>
            <person name="McMahon S.M."/>
            <person name="Schaberg P.G."/>
            <person name="Yang J."/>
            <person name="Wegrzyn J.L."/>
            <person name="Swenson N.G."/>
        </authorList>
    </citation>
    <scope>NUCLEOTIDE SEQUENCE</scope>
    <source>
        <strain evidence="2">91603</strain>
    </source>
</reference>
<feature type="region of interest" description="Disordered" evidence="1">
    <location>
        <begin position="1"/>
        <end position="27"/>
    </location>
</feature>
<dbReference type="AlphaFoldDB" id="A0AAD5IZM4"/>
<sequence>MRWKNRGSPSERSSNNQNEGSSRKVEEDRISINRIRRQQLIPFYAKVVQNVYREDQVNDPVVVHCDDFGSKDRIELCSNGLAGSSFNEYVIRNLVEVMRWDVKEESSRSDSDLGSDDYNSFLSEDNVMARLQHGPKYVGESSKANMGHMMGGNLVIDLSGAQPVGNVSLSQVSQSSSSDFSVFHIFETQSLDFGKRGGGQSEVIVKLRKGASSKKSVTPHCSIKSHSMKTRKDKNMLSSDFREIVRGSDGSGKSYGRWNLEAEVSKVIEKGVFGLF</sequence>